<feature type="domain" description="RDRP core" evidence="2">
    <location>
        <begin position="125"/>
        <end position="492"/>
    </location>
</feature>
<dbReference type="GO" id="GO:0031380">
    <property type="term" value="C:nuclear RNA-directed RNA polymerase complex"/>
    <property type="evidence" value="ECO:0007669"/>
    <property type="project" value="TreeGrafter"/>
</dbReference>
<dbReference type="GO" id="GO:0003723">
    <property type="term" value="F:RNA binding"/>
    <property type="evidence" value="ECO:0007669"/>
    <property type="project" value="UniProtKB-KW"/>
</dbReference>
<evidence type="ECO:0000259" key="2">
    <source>
        <dbReference type="Pfam" id="PF05183"/>
    </source>
</evidence>
<dbReference type="InterPro" id="IPR057596">
    <property type="entry name" value="RDRP_core"/>
</dbReference>
<keyword evidence="1" id="KW-0696">RNA-directed RNA polymerase</keyword>
<keyword evidence="4" id="KW-1185">Reference proteome</keyword>
<evidence type="ECO:0000313" key="3">
    <source>
        <dbReference type="EMBL" id="KAK8770199.1"/>
    </source>
</evidence>
<dbReference type="Proteomes" id="UP001321473">
    <property type="component" value="Unassembled WGS sequence"/>
</dbReference>
<dbReference type="GO" id="GO:0003968">
    <property type="term" value="F:RNA-directed RNA polymerase activity"/>
    <property type="evidence" value="ECO:0007669"/>
    <property type="project" value="UniProtKB-KW"/>
</dbReference>
<dbReference type="EC" id="2.7.7.48" evidence="1"/>
<sequence>MLTKKVGAQMREIKMRCDSKIKPNLCFPTCYAFSAVLQQGHDGFAQMALLACDKLEEFEEVLIRLLHTSGPALELALYAIRSAIEEHEIVDIISCLPKLFAKFCTPAAALSKTPAGTCLVRRCIVTPSKVILLPPQIHCQNRIVRKFDPEFSLRVSFRDDNMQNLSYSLMSGHCRHMVIERVVARTLRDGLVAGNRRFRLLTTSCCQLRDHGAWLDATDAKGYSSEMIRYWMGDFSGIASTAKKMTRMGQCFSSTEESVQVPLLSNSVREVPDILGLKHPVTDEHYIFSDGIGMILPGLLKEVTEKIGLTVSPSAIQIRYAGYKGMLCVNPLLSGRQLVLKKSMRKFNCVNSECIEVIKISTPRPVFLNRQLITLLEQLGVPSRVFFCLQQRMVTLFTEALVSDSVALQVLETYVGPTLPFSQLLRHGFSLTRDPFVRSILFAVYRTSMESLLSKTRIAVPRNLGRNMFGVLDETRTLKYGQVFVQFTSLGSSTRQKNGPQVFILSGSDLGGDEYFVIWDSNLFFPGPNQEPMIYGQKVQQQRSELSPHTPLPNTTIVRPSLSSGRGGWCMMRLPVAPQVTSPGFRDMLLHGQDEVVSLLAVWSGVHEVRIRRGADRGGGRHIVVSSVGRDWQCWFLEELLLQPWLATAVEKRSLEQFIRG</sequence>
<dbReference type="AlphaFoldDB" id="A0AAQ4E674"/>
<dbReference type="InterPro" id="IPR007855">
    <property type="entry name" value="RDRP"/>
</dbReference>
<evidence type="ECO:0000256" key="1">
    <source>
        <dbReference type="RuleBase" id="RU363098"/>
    </source>
</evidence>
<keyword evidence="1" id="KW-0548">Nucleotidyltransferase</keyword>
<comment type="catalytic activity">
    <reaction evidence="1">
        <text>RNA(n) + a ribonucleoside 5'-triphosphate = RNA(n+1) + diphosphate</text>
        <dbReference type="Rhea" id="RHEA:21248"/>
        <dbReference type="Rhea" id="RHEA-COMP:14527"/>
        <dbReference type="Rhea" id="RHEA-COMP:17342"/>
        <dbReference type="ChEBI" id="CHEBI:33019"/>
        <dbReference type="ChEBI" id="CHEBI:61557"/>
        <dbReference type="ChEBI" id="CHEBI:140395"/>
        <dbReference type="EC" id="2.7.7.48"/>
    </reaction>
</comment>
<name>A0AAQ4E674_AMBAM</name>
<protein>
    <recommendedName>
        <fullName evidence="1">RNA-dependent RNA polymerase</fullName>
        <ecNumber evidence="1">2.7.7.48</ecNumber>
    </recommendedName>
</protein>
<dbReference type="PANTHER" id="PTHR23079:SF55">
    <property type="entry name" value="RNA-DIRECTED RNA POLYMERASE"/>
    <property type="match status" value="1"/>
</dbReference>
<evidence type="ECO:0000313" key="4">
    <source>
        <dbReference type="Proteomes" id="UP001321473"/>
    </source>
</evidence>
<comment type="similarity">
    <text evidence="1">Belongs to the RdRP family.</text>
</comment>
<keyword evidence="1" id="KW-0808">Transferase</keyword>
<proteinExistence type="inferred from homology"/>
<dbReference type="Pfam" id="PF05183">
    <property type="entry name" value="RdRP"/>
    <property type="match status" value="1"/>
</dbReference>
<dbReference type="PANTHER" id="PTHR23079">
    <property type="entry name" value="RNA-DEPENDENT RNA POLYMERASE"/>
    <property type="match status" value="1"/>
</dbReference>
<dbReference type="GO" id="GO:0030422">
    <property type="term" value="P:siRNA processing"/>
    <property type="evidence" value="ECO:0007669"/>
    <property type="project" value="TreeGrafter"/>
</dbReference>
<organism evidence="3 4">
    <name type="scientific">Amblyomma americanum</name>
    <name type="common">Lone star tick</name>
    <dbReference type="NCBI Taxonomy" id="6943"/>
    <lineage>
        <taxon>Eukaryota</taxon>
        <taxon>Metazoa</taxon>
        <taxon>Ecdysozoa</taxon>
        <taxon>Arthropoda</taxon>
        <taxon>Chelicerata</taxon>
        <taxon>Arachnida</taxon>
        <taxon>Acari</taxon>
        <taxon>Parasitiformes</taxon>
        <taxon>Ixodida</taxon>
        <taxon>Ixodoidea</taxon>
        <taxon>Ixodidae</taxon>
        <taxon>Amblyomminae</taxon>
        <taxon>Amblyomma</taxon>
    </lineage>
</organism>
<accession>A0AAQ4E674</accession>
<gene>
    <name evidence="3" type="ORF">V5799_013336</name>
</gene>
<reference evidence="3 4" key="1">
    <citation type="journal article" date="2023" name="Arcadia Sci">
        <title>De novo assembly of a long-read Amblyomma americanum tick genome.</title>
        <authorList>
            <person name="Chou S."/>
            <person name="Poskanzer K.E."/>
            <person name="Rollins M."/>
            <person name="Thuy-Boun P.S."/>
        </authorList>
    </citation>
    <scope>NUCLEOTIDE SEQUENCE [LARGE SCALE GENOMIC DNA]</scope>
    <source>
        <strain evidence="3">F_SG_1</strain>
        <tissue evidence="3">Salivary glands</tissue>
    </source>
</reference>
<dbReference type="EMBL" id="JARKHS020021500">
    <property type="protein sequence ID" value="KAK8770199.1"/>
    <property type="molecule type" value="Genomic_DNA"/>
</dbReference>
<keyword evidence="1" id="KW-0694">RNA-binding</keyword>
<comment type="caution">
    <text evidence="3">The sequence shown here is derived from an EMBL/GenBank/DDBJ whole genome shotgun (WGS) entry which is preliminary data.</text>
</comment>